<dbReference type="InParanoid" id="A0A165Q524"/>
<reference evidence="1 2" key="1">
    <citation type="journal article" date="2016" name="Mol. Biol. Evol.">
        <title>Comparative Genomics of Early-Diverging Mushroom-Forming Fungi Provides Insights into the Origins of Lignocellulose Decay Capabilities.</title>
        <authorList>
            <person name="Nagy L.G."/>
            <person name="Riley R."/>
            <person name="Tritt A."/>
            <person name="Adam C."/>
            <person name="Daum C."/>
            <person name="Floudas D."/>
            <person name="Sun H."/>
            <person name="Yadav J.S."/>
            <person name="Pangilinan J."/>
            <person name="Larsson K.H."/>
            <person name="Matsuura K."/>
            <person name="Barry K."/>
            <person name="Labutti K."/>
            <person name="Kuo R."/>
            <person name="Ohm R.A."/>
            <person name="Bhattacharya S.S."/>
            <person name="Shirouzu T."/>
            <person name="Yoshinaga Y."/>
            <person name="Martin F.M."/>
            <person name="Grigoriev I.V."/>
            <person name="Hibbett D.S."/>
        </authorList>
    </citation>
    <scope>NUCLEOTIDE SEQUENCE [LARGE SCALE GENOMIC DNA]</scope>
    <source>
        <strain evidence="1 2">HHB12029</strain>
    </source>
</reference>
<evidence type="ECO:0000313" key="2">
    <source>
        <dbReference type="Proteomes" id="UP000077266"/>
    </source>
</evidence>
<dbReference type="Proteomes" id="UP000077266">
    <property type="component" value="Unassembled WGS sequence"/>
</dbReference>
<keyword evidence="2" id="KW-1185">Reference proteome</keyword>
<dbReference type="AlphaFoldDB" id="A0A165Q524"/>
<gene>
    <name evidence="1" type="ORF">EXIGLDRAFT_320301</name>
</gene>
<sequence>MPDLPRGRVGIGEPDMCVSARSTVVYSHIVSKYHSSCFGLRRGRPITVRCKSPYARTRGGTCRAPRSVRPELHRAIQTFAGGVDVWFARRAPRLYSVCSGYCYERVQAAQFIRLLGLAGESSSSPRVRYPWWFGIPGTQSTYVSLADVVQ</sequence>
<protein>
    <submittedName>
        <fullName evidence="1">Uncharacterized protein</fullName>
    </submittedName>
</protein>
<dbReference type="EMBL" id="KV425885">
    <property type="protein sequence ID" value="KZW03089.1"/>
    <property type="molecule type" value="Genomic_DNA"/>
</dbReference>
<proteinExistence type="predicted"/>
<accession>A0A165Q524</accession>
<organism evidence="1 2">
    <name type="scientific">Exidia glandulosa HHB12029</name>
    <dbReference type="NCBI Taxonomy" id="1314781"/>
    <lineage>
        <taxon>Eukaryota</taxon>
        <taxon>Fungi</taxon>
        <taxon>Dikarya</taxon>
        <taxon>Basidiomycota</taxon>
        <taxon>Agaricomycotina</taxon>
        <taxon>Agaricomycetes</taxon>
        <taxon>Auriculariales</taxon>
        <taxon>Exidiaceae</taxon>
        <taxon>Exidia</taxon>
    </lineage>
</organism>
<evidence type="ECO:0000313" key="1">
    <source>
        <dbReference type="EMBL" id="KZW03089.1"/>
    </source>
</evidence>
<name>A0A165Q524_EXIGL</name>